<dbReference type="InterPro" id="IPR048279">
    <property type="entry name" value="MdtK-like"/>
</dbReference>
<reference evidence="8 9" key="1">
    <citation type="submission" date="2019-08" db="EMBL/GenBank/DDBJ databases">
        <title>In-depth cultivation of the pig gut microbiome towards novel bacterial diversity and tailored functional studies.</title>
        <authorList>
            <person name="Wylensek D."/>
            <person name="Hitch T.C.A."/>
            <person name="Clavel T."/>
        </authorList>
    </citation>
    <scope>NUCLEOTIDE SEQUENCE [LARGE SCALE GENOMIC DNA]</scope>
    <source>
        <strain evidence="8 9">WB03_NA08</strain>
    </source>
</reference>
<comment type="caution">
    <text evidence="8">The sequence shown here is derived from an EMBL/GenBank/DDBJ whole genome shotgun (WGS) entry which is preliminary data.</text>
</comment>
<feature type="transmembrane region" description="Helical" evidence="7">
    <location>
        <begin position="354"/>
        <end position="374"/>
    </location>
</feature>
<gene>
    <name evidence="8" type="ORF">FYJ24_07445</name>
</gene>
<keyword evidence="6 7" id="KW-0472">Membrane</keyword>
<evidence type="ECO:0000256" key="3">
    <source>
        <dbReference type="ARBA" id="ARBA00022475"/>
    </source>
</evidence>
<dbReference type="EMBL" id="VULO01000008">
    <property type="protein sequence ID" value="MSS84599.1"/>
    <property type="molecule type" value="Genomic_DNA"/>
</dbReference>
<accession>A0A6N7VS33</accession>
<feature type="transmembrane region" description="Helical" evidence="7">
    <location>
        <begin position="51"/>
        <end position="74"/>
    </location>
</feature>
<dbReference type="AlphaFoldDB" id="A0A6N7VS33"/>
<feature type="transmembrane region" description="Helical" evidence="7">
    <location>
        <begin position="12"/>
        <end position="31"/>
    </location>
</feature>
<dbReference type="RefSeq" id="WP_154545117.1">
    <property type="nucleotide sequence ID" value="NZ_VULO01000008.1"/>
</dbReference>
<feature type="transmembrane region" description="Helical" evidence="7">
    <location>
        <begin position="233"/>
        <end position="261"/>
    </location>
</feature>
<name>A0A6N7VS33_9ACTO</name>
<evidence type="ECO:0000256" key="4">
    <source>
        <dbReference type="ARBA" id="ARBA00022692"/>
    </source>
</evidence>
<keyword evidence="4 7" id="KW-0812">Transmembrane</keyword>
<keyword evidence="5 7" id="KW-1133">Transmembrane helix</keyword>
<dbReference type="PANTHER" id="PTHR43549">
    <property type="entry name" value="MULTIDRUG RESISTANCE PROTEIN YPNP-RELATED"/>
    <property type="match status" value="1"/>
</dbReference>
<evidence type="ECO:0000256" key="1">
    <source>
        <dbReference type="ARBA" id="ARBA00004651"/>
    </source>
</evidence>
<dbReference type="PIRSF" id="PIRSF006603">
    <property type="entry name" value="DinF"/>
    <property type="match status" value="1"/>
</dbReference>
<dbReference type="Proteomes" id="UP000470875">
    <property type="component" value="Unassembled WGS sequence"/>
</dbReference>
<dbReference type="Pfam" id="PF01554">
    <property type="entry name" value="MatE"/>
    <property type="match status" value="2"/>
</dbReference>
<feature type="transmembrane region" description="Helical" evidence="7">
    <location>
        <begin position="318"/>
        <end position="342"/>
    </location>
</feature>
<dbReference type="InterPro" id="IPR052031">
    <property type="entry name" value="Membrane_Transporter-Flippase"/>
</dbReference>
<protein>
    <submittedName>
        <fullName evidence="8">MATE family efflux transporter</fullName>
    </submittedName>
</protein>
<evidence type="ECO:0000256" key="5">
    <source>
        <dbReference type="ARBA" id="ARBA00022989"/>
    </source>
</evidence>
<feature type="transmembrane region" description="Helical" evidence="7">
    <location>
        <begin position="420"/>
        <end position="436"/>
    </location>
</feature>
<dbReference type="InterPro" id="IPR002528">
    <property type="entry name" value="MATE_fam"/>
</dbReference>
<dbReference type="GO" id="GO:0015297">
    <property type="term" value="F:antiporter activity"/>
    <property type="evidence" value="ECO:0007669"/>
    <property type="project" value="InterPro"/>
</dbReference>
<evidence type="ECO:0000256" key="2">
    <source>
        <dbReference type="ARBA" id="ARBA00022448"/>
    </source>
</evidence>
<dbReference type="CDD" id="cd13138">
    <property type="entry name" value="MATE_yoeA_like"/>
    <property type="match status" value="1"/>
</dbReference>
<sequence length="452" mass="47782">MSKTLTTGTPWRVIVVFAIPLLIGNVVQQLYQVVDAMVVGQNLGVNPLAAVGTTGAILFLLMGFAWGMTTGFAIPTAQAFGAGNFVALRRSIASGTALTAIASLLVTVLGVTFSRPLLQLLQTPESLLNDATTFAVVSFWGTTATMFFNYLSAIIRAIGDSRTPLIFLVISCAVNVALVILMVKYLHLGIAGAAGATIIAQACSVALCLIYVRRAIPVLHMRRNDWRINWQGLSLHLRLGLPMGFQASIIAIGTLAVQIRLNLLGEEAVAAYTTATRVDGLANAFLASLGLAASTFVAQNYGAGLYERVRVGTRQCAVVASIVAVTVAVLLISCGDYIIHAFVGRGNSEVVSMAHYFLVVNGLFYIVLGILFVTRGALQGLGRVLVPTLTGVLELVLRVAAATILGGTFGFAGVTWANPLAWVAAVCLLIPAWLVARRHLNESSVRLASVRS</sequence>
<feature type="transmembrane region" description="Helical" evidence="7">
    <location>
        <begin position="95"/>
        <end position="113"/>
    </location>
</feature>
<dbReference type="NCBIfam" id="TIGR00797">
    <property type="entry name" value="matE"/>
    <property type="match status" value="1"/>
</dbReference>
<feature type="transmembrane region" description="Helical" evidence="7">
    <location>
        <begin position="281"/>
        <end position="306"/>
    </location>
</feature>
<keyword evidence="9" id="KW-1185">Reference proteome</keyword>
<keyword evidence="2" id="KW-0813">Transport</keyword>
<proteinExistence type="predicted"/>
<dbReference type="PANTHER" id="PTHR43549:SF3">
    <property type="entry name" value="MULTIDRUG RESISTANCE PROTEIN YPNP-RELATED"/>
    <property type="match status" value="1"/>
</dbReference>
<feature type="transmembrane region" description="Helical" evidence="7">
    <location>
        <begin position="165"/>
        <end position="183"/>
    </location>
</feature>
<evidence type="ECO:0000256" key="7">
    <source>
        <dbReference type="SAM" id="Phobius"/>
    </source>
</evidence>
<dbReference type="GO" id="GO:0005886">
    <property type="term" value="C:plasma membrane"/>
    <property type="evidence" value="ECO:0007669"/>
    <property type="project" value="UniProtKB-SubCell"/>
</dbReference>
<evidence type="ECO:0000256" key="6">
    <source>
        <dbReference type="ARBA" id="ARBA00023136"/>
    </source>
</evidence>
<comment type="subcellular location">
    <subcellularLocation>
        <location evidence="1">Cell membrane</location>
        <topology evidence="1">Multi-pass membrane protein</topology>
    </subcellularLocation>
</comment>
<dbReference type="GO" id="GO:0042910">
    <property type="term" value="F:xenobiotic transmembrane transporter activity"/>
    <property type="evidence" value="ECO:0007669"/>
    <property type="project" value="InterPro"/>
</dbReference>
<feature type="transmembrane region" description="Helical" evidence="7">
    <location>
        <begin position="189"/>
        <end position="212"/>
    </location>
</feature>
<feature type="transmembrane region" description="Helical" evidence="7">
    <location>
        <begin position="133"/>
        <end position="153"/>
    </location>
</feature>
<evidence type="ECO:0000313" key="8">
    <source>
        <dbReference type="EMBL" id="MSS84599.1"/>
    </source>
</evidence>
<evidence type="ECO:0000313" key="9">
    <source>
        <dbReference type="Proteomes" id="UP000470875"/>
    </source>
</evidence>
<keyword evidence="3" id="KW-1003">Cell membrane</keyword>
<organism evidence="8 9">
    <name type="scientific">Scrofimicrobium canadense</name>
    <dbReference type="NCBI Taxonomy" id="2652290"/>
    <lineage>
        <taxon>Bacteria</taxon>
        <taxon>Bacillati</taxon>
        <taxon>Actinomycetota</taxon>
        <taxon>Actinomycetes</taxon>
        <taxon>Actinomycetales</taxon>
        <taxon>Actinomycetaceae</taxon>
        <taxon>Scrofimicrobium</taxon>
    </lineage>
</organism>